<protein>
    <submittedName>
        <fullName evidence="1">Uncharacterized protein</fullName>
    </submittedName>
</protein>
<proteinExistence type="predicted"/>
<organism evidence="1 2">
    <name type="scientific">Aegilops tauschii subsp. strangulata</name>
    <name type="common">Goatgrass</name>
    <dbReference type="NCBI Taxonomy" id="200361"/>
    <lineage>
        <taxon>Eukaryota</taxon>
        <taxon>Viridiplantae</taxon>
        <taxon>Streptophyta</taxon>
        <taxon>Embryophyta</taxon>
        <taxon>Tracheophyta</taxon>
        <taxon>Spermatophyta</taxon>
        <taxon>Magnoliopsida</taxon>
        <taxon>Liliopsida</taxon>
        <taxon>Poales</taxon>
        <taxon>Poaceae</taxon>
        <taxon>BOP clade</taxon>
        <taxon>Pooideae</taxon>
        <taxon>Triticodae</taxon>
        <taxon>Triticeae</taxon>
        <taxon>Triticinae</taxon>
        <taxon>Aegilops</taxon>
    </lineage>
</organism>
<reference evidence="1" key="4">
    <citation type="submission" date="2019-03" db="UniProtKB">
        <authorList>
            <consortium name="EnsemblPlants"/>
        </authorList>
    </citation>
    <scope>IDENTIFICATION</scope>
</reference>
<keyword evidence="2" id="KW-1185">Reference proteome</keyword>
<dbReference type="Proteomes" id="UP000015105">
    <property type="component" value="Chromosome 1D"/>
</dbReference>
<dbReference type="AlphaFoldDB" id="A0A452Y9U3"/>
<dbReference type="Gramene" id="AET1Gv20346900.1">
    <property type="protein sequence ID" value="AET1Gv20346900.1"/>
    <property type="gene ID" value="AET1Gv20346900"/>
</dbReference>
<reference evidence="2" key="2">
    <citation type="journal article" date="2017" name="Nat. Plants">
        <title>The Aegilops tauschii genome reveals multiple impacts of transposons.</title>
        <authorList>
            <person name="Zhao G."/>
            <person name="Zou C."/>
            <person name="Li K."/>
            <person name="Wang K."/>
            <person name="Li T."/>
            <person name="Gao L."/>
            <person name="Zhang X."/>
            <person name="Wang H."/>
            <person name="Yang Z."/>
            <person name="Liu X."/>
            <person name="Jiang W."/>
            <person name="Mao L."/>
            <person name="Kong X."/>
            <person name="Jiao Y."/>
            <person name="Jia J."/>
        </authorList>
    </citation>
    <scope>NUCLEOTIDE SEQUENCE [LARGE SCALE GENOMIC DNA]</scope>
    <source>
        <strain evidence="2">cv. AL8/78</strain>
    </source>
</reference>
<dbReference type="EnsemblPlants" id="AET1Gv20346900.1">
    <property type="protein sequence ID" value="AET1Gv20346900.1"/>
    <property type="gene ID" value="AET1Gv20346900"/>
</dbReference>
<accession>A0A452Y9U3</accession>
<sequence>GFFFASHTLRRSGGCRSGAGLEAQAIRRRRQSDAFRIGSQNFQPRLELAYSF</sequence>
<evidence type="ECO:0000313" key="1">
    <source>
        <dbReference type="EnsemblPlants" id="AET1Gv20346900.1"/>
    </source>
</evidence>
<reference evidence="1" key="5">
    <citation type="journal article" date="2021" name="G3 (Bethesda)">
        <title>Aegilops tauschii genome assembly Aet v5.0 features greater sequence contiguity and improved annotation.</title>
        <authorList>
            <person name="Wang L."/>
            <person name="Zhu T."/>
            <person name="Rodriguez J.C."/>
            <person name="Deal K.R."/>
            <person name="Dubcovsky J."/>
            <person name="McGuire P.E."/>
            <person name="Lux T."/>
            <person name="Spannagl M."/>
            <person name="Mayer K.F.X."/>
            <person name="Baldrich P."/>
            <person name="Meyers B.C."/>
            <person name="Huo N."/>
            <person name="Gu Y.Q."/>
            <person name="Zhou H."/>
            <person name="Devos K.M."/>
            <person name="Bennetzen J.L."/>
            <person name="Unver T."/>
            <person name="Budak H."/>
            <person name="Gulick P.J."/>
            <person name="Galiba G."/>
            <person name="Kalapos B."/>
            <person name="Nelson D.R."/>
            <person name="Li P."/>
            <person name="You F.M."/>
            <person name="Luo M.C."/>
            <person name="Dvorak J."/>
        </authorList>
    </citation>
    <scope>NUCLEOTIDE SEQUENCE [LARGE SCALE GENOMIC DNA]</scope>
    <source>
        <strain evidence="1">cv. AL8/78</strain>
    </source>
</reference>
<reference evidence="1" key="3">
    <citation type="journal article" date="2017" name="Nature">
        <title>Genome sequence of the progenitor of the wheat D genome Aegilops tauschii.</title>
        <authorList>
            <person name="Luo M.C."/>
            <person name="Gu Y.Q."/>
            <person name="Puiu D."/>
            <person name="Wang H."/>
            <person name="Twardziok S.O."/>
            <person name="Deal K.R."/>
            <person name="Huo N."/>
            <person name="Zhu T."/>
            <person name="Wang L."/>
            <person name="Wang Y."/>
            <person name="McGuire P.E."/>
            <person name="Liu S."/>
            <person name="Long H."/>
            <person name="Ramasamy R.K."/>
            <person name="Rodriguez J.C."/>
            <person name="Van S.L."/>
            <person name="Yuan L."/>
            <person name="Wang Z."/>
            <person name="Xia Z."/>
            <person name="Xiao L."/>
            <person name="Anderson O.D."/>
            <person name="Ouyang S."/>
            <person name="Liang Y."/>
            <person name="Zimin A.V."/>
            <person name="Pertea G."/>
            <person name="Qi P."/>
            <person name="Bennetzen J.L."/>
            <person name="Dai X."/>
            <person name="Dawson M.W."/>
            <person name="Muller H.G."/>
            <person name="Kugler K."/>
            <person name="Rivarola-Duarte L."/>
            <person name="Spannagl M."/>
            <person name="Mayer K.F.X."/>
            <person name="Lu F.H."/>
            <person name="Bevan M.W."/>
            <person name="Leroy P."/>
            <person name="Li P."/>
            <person name="You F.M."/>
            <person name="Sun Q."/>
            <person name="Liu Z."/>
            <person name="Lyons E."/>
            <person name="Wicker T."/>
            <person name="Salzberg S.L."/>
            <person name="Devos K.M."/>
            <person name="Dvorak J."/>
        </authorList>
    </citation>
    <scope>NUCLEOTIDE SEQUENCE [LARGE SCALE GENOMIC DNA]</scope>
    <source>
        <strain evidence="1">cv. AL8/78</strain>
    </source>
</reference>
<evidence type="ECO:0000313" key="2">
    <source>
        <dbReference type="Proteomes" id="UP000015105"/>
    </source>
</evidence>
<reference evidence="2" key="1">
    <citation type="journal article" date="2014" name="Science">
        <title>Ancient hybridizations among the ancestral genomes of bread wheat.</title>
        <authorList>
            <consortium name="International Wheat Genome Sequencing Consortium,"/>
            <person name="Marcussen T."/>
            <person name="Sandve S.R."/>
            <person name="Heier L."/>
            <person name="Spannagl M."/>
            <person name="Pfeifer M."/>
            <person name="Jakobsen K.S."/>
            <person name="Wulff B.B."/>
            <person name="Steuernagel B."/>
            <person name="Mayer K.F."/>
            <person name="Olsen O.A."/>
        </authorList>
    </citation>
    <scope>NUCLEOTIDE SEQUENCE [LARGE SCALE GENOMIC DNA]</scope>
    <source>
        <strain evidence="2">cv. AL8/78</strain>
    </source>
</reference>
<name>A0A452Y9U3_AEGTS</name>